<dbReference type="KEGG" id="lue:DCD74_02300"/>
<gene>
    <name evidence="1" type="ORF">DCD74_02300</name>
</gene>
<dbReference type="EMBL" id="CP029556">
    <property type="protein sequence ID" value="AXA83674.1"/>
    <property type="molecule type" value="Genomic_DNA"/>
</dbReference>
<dbReference type="Proteomes" id="UP000251842">
    <property type="component" value="Chromosome"/>
</dbReference>
<dbReference type="AlphaFoldDB" id="A0A344J3R4"/>
<sequence>MPVFTLDELTTMLADAGATPSPPVAMPGYGDQLLDQTPRARKCREITRIANMYRWQEAITLFLDSRGAEHLSDLTDPQVDDLLDRMYGYVDAAETGCSLVTDLPAC</sequence>
<accession>A0A344J3R4</accession>
<keyword evidence="2" id="KW-1185">Reference proteome</keyword>
<dbReference type="OrthoDB" id="6054392at2"/>
<protein>
    <submittedName>
        <fullName evidence="1">Uncharacterized protein</fullName>
    </submittedName>
</protein>
<reference evidence="2" key="1">
    <citation type="submission" date="2018-05" db="EMBL/GenBank/DDBJ databases">
        <title>Luteimonas pekinense sp. nov., isolated from human Meibomian gland secretions, Beijing, China.</title>
        <authorList>
            <person name="Wen T."/>
            <person name="Bai H."/>
            <person name="Lv H."/>
        </authorList>
    </citation>
    <scope>NUCLEOTIDE SEQUENCE [LARGE SCALE GENOMIC DNA]</scope>
    <source>
        <strain evidence="2">83-4</strain>
    </source>
</reference>
<dbReference type="RefSeq" id="WP_112925890.1">
    <property type="nucleotide sequence ID" value="NZ_CP029556.1"/>
</dbReference>
<name>A0A344J3R4_9GAMM</name>
<evidence type="ECO:0000313" key="1">
    <source>
        <dbReference type="EMBL" id="AXA83674.1"/>
    </source>
</evidence>
<organism evidence="1 2">
    <name type="scientific">Solilutibacter oculi</name>
    <dbReference type="NCBI Taxonomy" id="2698682"/>
    <lineage>
        <taxon>Bacteria</taxon>
        <taxon>Pseudomonadati</taxon>
        <taxon>Pseudomonadota</taxon>
        <taxon>Gammaproteobacteria</taxon>
        <taxon>Lysobacterales</taxon>
        <taxon>Lysobacteraceae</taxon>
        <taxon>Solilutibacter</taxon>
    </lineage>
</organism>
<evidence type="ECO:0000313" key="2">
    <source>
        <dbReference type="Proteomes" id="UP000251842"/>
    </source>
</evidence>
<proteinExistence type="predicted"/>